<proteinExistence type="inferred from homology"/>
<evidence type="ECO:0000313" key="3">
    <source>
        <dbReference type="Proteomes" id="UP000807353"/>
    </source>
</evidence>
<gene>
    <name evidence="2" type="ORF">BDZ94DRAFT_1260901</name>
</gene>
<dbReference type="OrthoDB" id="5593818at2759"/>
<evidence type="ECO:0000256" key="1">
    <source>
        <dbReference type="ARBA" id="ARBA00024204"/>
    </source>
</evidence>
<comment type="similarity">
    <text evidence="1">Belongs to the MIX23 family.</text>
</comment>
<dbReference type="PANTHER" id="PTHR31905">
    <property type="entry name" value="COILED-COIL DOMAIN-CONTAINING PROTEIN 58"/>
    <property type="match status" value="1"/>
</dbReference>
<dbReference type="Pfam" id="PF09774">
    <property type="entry name" value="MIX23"/>
    <property type="match status" value="1"/>
</dbReference>
<dbReference type="InterPro" id="IPR019171">
    <property type="entry name" value="MIX23"/>
</dbReference>
<keyword evidence="3" id="KW-1185">Reference proteome</keyword>
<dbReference type="PANTHER" id="PTHR31905:SF2">
    <property type="entry name" value="PROTEIN MIX23"/>
    <property type="match status" value="1"/>
</dbReference>
<evidence type="ECO:0000313" key="2">
    <source>
        <dbReference type="EMBL" id="KAF9462637.1"/>
    </source>
</evidence>
<accession>A0A9P6CEA0</accession>
<dbReference type="AlphaFoldDB" id="A0A9P6CEA0"/>
<dbReference type="Proteomes" id="UP000807353">
    <property type="component" value="Unassembled WGS sequence"/>
</dbReference>
<name>A0A9P6CEA0_9AGAR</name>
<organism evidence="2 3">
    <name type="scientific">Collybia nuda</name>
    <dbReference type="NCBI Taxonomy" id="64659"/>
    <lineage>
        <taxon>Eukaryota</taxon>
        <taxon>Fungi</taxon>
        <taxon>Dikarya</taxon>
        <taxon>Basidiomycota</taxon>
        <taxon>Agaricomycotina</taxon>
        <taxon>Agaricomycetes</taxon>
        <taxon>Agaricomycetidae</taxon>
        <taxon>Agaricales</taxon>
        <taxon>Tricholomatineae</taxon>
        <taxon>Clitocybaceae</taxon>
        <taxon>Collybia</taxon>
    </lineage>
</organism>
<dbReference type="EMBL" id="MU150270">
    <property type="protein sequence ID" value="KAF9462637.1"/>
    <property type="molecule type" value="Genomic_DNA"/>
</dbReference>
<dbReference type="GO" id="GO:0005758">
    <property type="term" value="C:mitochondrial intermembrane space"/>
    <property type="evidence" value="ECO:0007669"/>
    <property type="project" value="InterPro"/>
</dbReference>
<protein>
    <submittedName>
        <fullName evidence="2">Caffeine-induced death protein 2-domain-containing protein</fullName>
    </submittedName>
</protein>
<comment type="caution">
    <text evidence="2">The sequence shown here is derived from an EMBL/GenBank/DDBJ whole genome shotgun (WGS) entry which is preliminary data.</text>
</comment>
<sequence>MPSTKRPQLGSLAIQEPVNPPQVVHVSPATCHDLSLFKDILKEYRRLDDTIVMRLNRANATMRDQERLQDHINTTNVQEQACLNMWRELVGNWNRRSQLVEYCAFVVDQSLAEKRKALEEQSTDPVTQRKIQATVFADGVKRNQIHNELTIESIVQKRSIEAFRSRCQYFSPPKTDIEGHRVWDSV</sequence>
<reference evidence="2" key="1">
    <citation type="submission" date="2020-11" db="EMBL/GenBank/DDBJ databases">
        <authorList>
            <consortium name="DOE Joint Genome Institute"/>
            <person name="Ahrendt S."/>
            <person name="Riley R."/>
            <person name="Andreopoulos W."/>
            <person name="Labutti K."/>
            <person name="Pangilinan J."/>
            <person name="Ruiz-Duenas F.J."/>
            <person name="Barrasa J.M."/>
            <person name="Sanchez-Garcia M."/>
            <person name="Camarero S."/>
            <person name="Miyauchi S."/>
            <person name="Serrano A."/>
            <person name="Linde D."/>
            <person name="Babiker R."/>
            <person name="Drula E."/>
            <person name="Ayuso-Fernandez I."/>
            <person name="Pacheco R."/>
            <person name="Padilla G."/>
            <person name="Ferreira P."/>
            <person name="Barriuso J."/>
            <person name="Kellner H."/>
            <person name="Castanera R."/>
            <person name="Alfaro M."/>
            <person name="Ramirez L."/>
            <person name="Pisabarro A.G."/>
            <person name="Kuo A."/>
            <person name="Tritt A."/>
            <person name="Lipzen A."/>
            <person name="He G."/>
            <person name="Yan M."/>
            <person name="Ng V."/>
            <person name="Cullen D."/>
            <person name="Martin F."/>
            <person name="Rosso M.-N."/>
            <person name="Henrissat B."/>
            <person name="Hibbett D."/>
            <person name="Martinez A.T."/>
            <person name="Grigoriev I.V."/>
        </authorList>
    </citation>
    <scope>NUCLEOTIDE SEQUENCE</scope>
    <source>
        <strain evidence="2">CBS 247.69</strain>
    </source>
</reference>